<dbReference type="EMBL" id="DS113319">
    <property type="protein sequence ID" value="EAY11442.1"/>
    <property type="molecule type" value="Genomic_DNA"/>
</dbReference>
<proteinExistence type="predicted"/>
<dbReference type="OrthoDB" id="427280at2759"/>
<name>A2E7E9_TRIV3</name>
<dbReference type="Proteomes" id="UP000001542">
    <property type="component" value="Unassembled WGS sequence"/>
</dbReference>
<dbReference type="SMR" id="A2E7E9"/>
<dbReference type="GO" id="GO:0015035">
    <property type="term" value="F:protein-disulfide reductase activity"/>
    <property type="evidence" value="ECO:0000318"/>
    <property type="project" value="GO_Central"/>
</dbReference>
<dbReference type="GO" id="GO:0005783">
    <property type="term" value="C:endoplasmic reticulum"/>
    <property type="evidence" value="ECO:0000318"/>
    <property type="project" value="GO_Central"/>
</dbReference>
<dbReference type="RefSeq" id="XP_001323665.1">
    <property type="nucleotide sequence ID" value="XM_001323630.1"/>
</dbReference>
<reference evidence="2" key="1">
    <citation type="submission" date="2006-10" db="EMBL/GenBank/DDBJ databases">
        <authorList>
            <person name="Amadeo P."/>
            <person name="Zhao Q."/>
            <person name="Wortman J."/>
            <person name="Fraser-Liggett C."/>
            <person name="Carlton J."/>
        </authorList>
    </citation>
    <scope>NUCLEOTIDE SEQUENCE</scope>
    <source>
        <strain evidence="2">G3</strain>
    </source>
</reference>
<reference evidence="2" key="2">
    <citation type="journal article" date="2007" name="Science">
        <title>Draft genome sequence of the sexually transmitted pathogen Trichomonas vaginalis.</title>
        <authorList>
            <person name="Carlton J.M."/>
            <person name="Hirt R.P."/>
            <person name="Silva J.C."/>
            <person name="Delcher A.L."/>
            <person name="Schatz M."/>
            <person name="Zhao Q."/>
            <person name="Wortman J.R."/>
            <person name="Bidwell S.L."/>
            <person name="Alsmark U.C.M."/>
            <person name="Besteiro S."/>
            <person name="Sicheritz-Ponten T."/>
            <person name="Noel C.J."/>
            <person name="Dacks J.B."/>
            <person name="Foster P.G."/>
            <person name="Simillion C."/>
            <person name="Van de Peer Y."/>
            <person name="Miranda-Saavedra D."/>
            <person name="Barton G.J."/>
            <person name="Westrop G.D."/>
            <person name="Mueller S."/>
            <person name="Dessi D."/>
            <person name="Fiori P.L."/>
            <person name="Ren Q."/>
            <person name="Paulsen I."/>
            <person name="Zhang H."/>
            <person name="Bastida-Corcuera F.D."/>
            <person name="Simoes-Barbosa A."/>
            <person name="Brown M.T."/>
            <person name="Hayes R.D."/>
            <person name="Mukherjee M."/>
            <person name="Okumura C.Y."/>
            <person name="Schneider R."/>
            <person name="Smith A.J."/>
            <person name="Vanacova S."/>
            <person name="Villalvazo M."/>
            <person name="Haas B.J."/>
            <person name="Pertea M."/>
            <person name="Feldblyum T.V."/>
            <person name="Utterback T.R."/>
            <person name="Shu C.L."/>
            <person name="Osoegawa K."/>
            <person name="de Jong P.J."/>
            <person name="Hrdy I."/>
            <person name="Horvathova L."/>
            <person name="Zubacova Z."/>
            <person name="Dolezal P."/>
            <person name="Malik S.B."/>
            <person name="Logsdon J.M. Jr."/>
            <person name="Henze K."/>
            <person name="Gupta A."/>
            <person name="Wang C.C."/>
            <person name="Dunne R.L."/>
            <person name="Upcroft J.A."/>
            <person name="Upcroft P."/>
            <person name="White O."/>
            <person name="Salzberg S.L."/>
            <person name="Tang P."/>
            <person name="Chiu C.-H."/>
            <person name="Lee Y.-S."/>
            <person name="Embley T.M."/>
            <person name="Coombs G.H."/>
            <person name="Mottram J.C."/>
            <person name="Tachezy J."/>
            <person name="Fraser-Liggett C.M."/>
            <person name="Johnson P.J."/>
        </authorList>
    </citation>
    <scope>NUCLEOTIDE SEQUENCE [LARGE SCALE GENOMIC DNA]</scope>
    <source>
        <strain evidence="2">G3</strain>
    </source>
</reference>
<evidence type="ECO:0000259" key="1">
    <source>
        <dbReference type="Pfam" id="PF00085"/>
    </source>
</evidence>
<keyword evidence="3" id="KW-1185">Reference proteome</keyword>
<dbReference type="PANTHER" id="PTHR45815:SF3">
    <property type="entry name" value="PROTEIN DISULFIDE-ISOMERASE A6"/>
    <property type="match status" value="1"/>
</dbReference>
<dbReference type="STRING" id="5722.A2E7E9"/>
<evidence type="ECO:0000313" key="3">
    <source>
        <dbReference type="Proteomes" id="UP000001542"/>
    </source>
</evidence>
<feature type="domain" description="Thioredoxin" evidence="1">
    <location>
        <begin position="2"/>
        <end position="72"/>
    </location>
</feature>
<dbReference type="GO" id="GO:0034976">
    <property type="term" value="P:response to endoplasmic reticulum stress"/>
    <property type="evidence" value="ECO:0000318"/>
    <property type="project" value="GO_Central"/>
</dbReference>
<evidence type="ECO:0000313" key="2">
    <source>
        <dbReference type="EMBL" id="EAY11442.1"/>
    </source>
</evidence>
<dbReference type="CDD" id="cd02961">
    <property type="entry name" value="PDI_a_family"/>
    <property type="match status" value="1"/>
</dbReference>
<dbReference type="VEuPathDB" id="TrichDB:TVAGG3_0832060"/>
<dbReference type="VEuPathDB" id="TrichDB:TVAG_418790"/>
<dbReference type="PANTHER" id="PTHR45815">
    <property type="entry name" value="PROTEIN DISULFIDE-ISOMERASE A6"/>
    <property type="match status" value="1"/>
</dbReference>
<dbReference type="OMA" id="HEISEKY"/>
<protein>
    <recommendedName>
        <fullName evidence="1">Thioredoxin domain-containing protein</fullName>
    </recommendedName>
</protein>
<dbReference type="InterPro" id="IPR036249">
    <property type="entry name" value="Thioredoxin-like_sf"/>
</dbReference>
<dbReference type="InParanoid" id="A2E7E9"/>
<dbReference type="Pfam" id="PF00085">
    <property type="entry name" value="Thioredoxin"/>
    <property type="match status" value="1"/>
</dbReference>
<dbReference type="InterPro" id="IPR013766">
    <property type="entry name" value="Thioredoxin_domain"/>
</dbReference>
<dbReference type="AlphaFoldDB" id="A2E7E9"/>
<gene>
    <name evidence="2" type="ORF">TVAG_418790</name>
</gene>
<dbReference type="KEGG" id="tva:4769395"/>
<dbReference type="SUPFAM" id="SSF52833">
    <property type="entry name" value="Thioredoxin-like"/>
    <property type="match status" value="2"/>
</dbReference>
<dbReference type="Gene3D" id="3.40.30.10">
    <property type="entry name" value="Glutaredoxin"/>
    <property type="match status" value="1"/>
</dbReference>
<organism evidence="2 3">
    <name type="scientific">Trichomonas vaginalis (strain ATCC PRA-98 / G3)</name>
    <dbReference type="NCBI Taxonomy" id="412133"/>
    <lineage>
        <taxon>Eukaryota</taxon>
        <taxon>Metamonada</taxon>
        <taxon>Parabasalia</taxon>
        <taxon>Trichomonadida</taxon>
        <taxon>Trichomonadidae</taxon>
        <taxon>Trichomonas</taxon>
    </lineage>
</organism>
<sequence>MFKSSTCPACKSSYPQFEKAAKNCDGMIQFGVVDTATSHEISEKYHIQSVPSFIIFSPEGEKVYDGPRNARGFTNYPAKFIPNHSQIADKKWISPKRNSVILITNKKQVPPMWAAISCFFMKNKKGIQVGHIFSNGKGEIFNVTAYPTIILFKGTNSIVYTGESDFRSIQRFIIQFFDGIITSNDGLMKMNQIQYIDSLSQFNRLCKKKKNCIVSMTDTTSKYQEIANKYKNQLLVFAVAPENSEIKLSKQGFYIFHRQSNMATFVKNVDQLPKSISKVLDGTIKWDKIDININRKEL</sequence>
<accession>A2E7E9</accession>